<comment type="caution">
    <text evidence="1">The sequence shown here is derived from an EMBL/GenBank/DDBJ whole genome shotgun (WGS) entry which is preliminary data.</text>
</comment>
<protein>
    <recommendedName>
        <fullName evidence="3">F-box domain-containing protein</fullName>
    </recommendedName>
</protein>
<evidence type="ECO:0008006" key="3">
    <source>
        <dbReference type="Google" id="ProtNLM"/>
    </source>
</evidence>
<name>A0ABR1YF85_9PEZI</name>
<evidence type="ECO:0000313" key="2">
    <source>
        <dbReference type="Proteomes" id="UP001492380"/>
    </source>
</evidence>
<accession>A0ABR1YF85</accession>
<proteinExistence type="predicted"/>
<gene>
    <name evidence="1" type="ORF">HDK90DRAFT_469379</name>
</gene>
<keyword evidence="2" id="KW-1185">Reference proteome</keyword>
<reference evidence="1 2" key="1">
    <citation type="submission" date="2024-04" db="EMBL/GenBank/DDBJ databases">
        <title>Phyllosticta paracitricarpa is synonymous to the EU quarantine fungus P. citricarpa based on phylogenomic analyses.</title>
        <authorList>
            <consortium name="Lawrence Berkeley National Laboratory"/>
            <person name="Van Ingen-Buijs V.A."/>
            <person name="Van Westerhoven A.C."/>
            <person name="Haridas S."/>
            <person name="Skiadas P."/>
            <person name="Martin F."/>
            <person name="Groenewald J.Z."/>
            <person name="Crous P.W."/>
            <person name="Seidl M.F."/>
        </authorList>
    </citation>
    <scope>NUCLEOTIDE SEQUENCE [LARGE SCALE GENOMIC DNA]</scope>
    <source>
        <strain evidence="1 2">CBS 123374</strain>
    </source>
</reference>
<evidence type="ECO:0000313" key="1">
    <source>
        <dbReference type="EMBL" id="KAK8227617.1"/>
    </source>
</evidence>
<dbReference type="EMBL" id="JBBWRZ010000010">
    <property type="protein sequence ID" value="KAK8227617.1"/>
    <property type="molecule type" value="Genomic_DNA"/>
</dbReference>
<sequence length="321" mass="36294">MSSSDAASTLSVLEKLPTEVVGAIGSHLELAGLKTLRLTSKAMNNHLEFNLRELFKEIKCQTTLAEFEALARFQKQPLAKAVESLVWVKPGSNCCKLTIVEERRKIERDPDDRGPEEIETLKGSFFPPPEIPDLDLQRMIAKSVNEFPNLRAIGLAFKADPSIPGLCDLLEDEDLQYWAGTVCQIEKPLDVRAICTKFKYGICWTGSKETSRKQIIETSVPTDMIIADQDFWKAEFTTTFNILQEIRHELLGQDLRAVEFSRVAMDIRHFTYLFARAPLVEEVTVRESIITGLDGFIWEQKCDIPFMASPLDSLRGVRVVK</sequence>
<organism evidence="1 2">
    <name type="scientific">Phyllosticta capitalensis</name>
    <dbReference type="NCBI Taxonomy" id="121624"/>
    <lineage>
        <taxon>Eukaryota</taxon>
        <taxon>Fungi</taxon>
        <taxon>Dikarya</taxon>
        <taxon>Ascomycota</taxon>
        <taxon>Pezizomycotina</taxon>
        <taxon>Dothideomycetes</taxon>
        <taxon>Dothideomycetes incertae sedis</taxon>
        <taxon>Botryosphaeriales</taxon>
        <taxon>Phyllostictaceae</taxon>
        <taxon>Phyllosticta</taxon>
    </lineage>
</organism>
<dbReference type="Proteomes" id="UP001492380">
    <property type="component" value="Unassembled WGS sequence"/>
</dbReference>